<evidence type="ECO:0000256" key="3">
    <source>
        <dbReference type="ARBA" id="ARBA00023239"/>
    </source>
</evidence>
<dbReference type="InterPro" id="IPR050147">
    <property type="entry name" value="Ser/Thr_Dehydratase"/>
</dbReference>
<accession>A0A699ZP67</accession>
<evidence type="ECO:0000256" key="2">
    <source>
        <dbReference type="ARBA" id="ARBA00022898"/>
    </source>
</evidence>
<dbReference type="Proteomes" id="UP000485058">
    <property type="component" value="Unassembled WGS sequence"/>
</dbReference>
<dbReference type="EMBL" id="BLLF01001827">
    <property type="protein sequence ID" value="GFH21429.1"/>
    <property type="molecule type" value="Genomic_DNA"/>
</dbReference>
<organism evidence="5 6">
    <name type="scientific">Haematococcus lacustris</name>
    <name type="common">Green alga</name>
    <name type="synonym">Haematococcus pluvialis</name>
    <dbReference type="NCBI Taxonomy" id="44745"/>
    <lineage>
        <taxon>Eukaryota</taxon>
        <taxon>Viridiplantae</taxon>
        <taxon>Chlorophyta</taxon>
        <taxon>core chlorophytes</taxon>
        <taxon>Chlorophyceae</taxon>
        <taxon>CS clade</taxon>
        <taxon>Chlamydomonadales</taxon>
        <taxon>Haematococcaceae</taxon>
        <taxon>Haematococcus</taxon>
    </lineage>
</organism>
<reference evidence="5 6" key="1">
    <citation type="submission" date="2020-02" db="EMBL/GenBank/DDBJ databases">
        <title>Draft genome sequence of Haematococcus lacustris strain NIES-144.</title>
        <authorList>
            <person name="Morimoto D."/>
            <person name="Nakagawa S."/>
            <person name="Yoshida T."/>
            <person name="Sawayama S."/>
        </authorList>
    </citation>
    <scope>NUCLEOTIDE SEQUENCE [LARGE SCALE GENOMIC DNA]</scope>
    <source>
        <strain evidence="5 6">NIES-144</strain>
    </source>
</reference>
<name>A0A699ZP67_HAELA</name>
<dbReference type="SUPFAM" id="SSF53686">
    <property type="entry name" value="Tryptophan synthase beta subunit-like PLP-dependent enzymes"/>
    <property type="match status" value="1"/>
</dbReference>
<comment type="caution">
    <text evidence="5">The sequence shown here is derived from an EMBL/GenBank/DDBJ whole genome shotgun (WGS) entry which is preliminary data.</text>
</comment>
<dbReference type="GO" id="GO:0006565">
    <property type="term" value="P:L-serine catabolic process"/>
    <property type="evidence" value="ECO:0007669"/>
    <property type="project" value="TreeGrafter"/>
</dbReference>
<gene>
    <name evidence="5" type="ORF">HaLaN_18735</name>
</gene>
<evidence type="ECO:0000313" key="6">
    <source>
        <dbReference type="Proteomes" id="UP000485058"/>
    </source>
</evidence>
<dbReference type="PANTHER" id="PTHR48078:SF6">
    <property type="entry name" value="L-THREONINE DEHYDRATASE CATABOLIC TDCB"/>
    <property type="match status" value="1"/>
</dbReference>
<evidence type="ECO:0000256" key="1">
    <source>
        <dbReference type="ARBA" id="ARBA00001933"/>
    </source>
</evidence>
<dbReference type="Pfam" id="PF00291">
    <property type="entry name" value="PALP"/>
    <property type="match status" value="1"/>
</dbReference>
<keyword evidence="6" id="KW-1185">Reference proteome</keyword>
<dbReference type="GO" id="GO:0009097">
    <property type="term" value="P:isoleucine biosynthetic process"/>
    <property type="evidence" value="ECO:0007669"/>
    <property type="project" value="TreeGrafter"/>
</dbReference>
<dbReference type="InterPro" id="IPR036052">
    <property type="entry name" value="TrpB-like_PALP_sf"/>
</dbReference>
<feature type="domain" description="Tryptophan synthase beta chain-like PALP" evidence="4">
    <location>
        <begin position="2"/>
        <end position="58"/>
    </location>
</feature>
<dbReference type="InterPro" id="IPR001926">
    <property type="entry name" value="TrpB-like_PALP"/>
</dbReference>
<feature type="non-terminal residue" evidence="5">
    <location>
        <position position="1"/>
    </location>
</feature>
<evidence type="ECO:0000313" key="5">
    <source>
        <dbReference type="EMBL" id="GFH21429.1"/>
    </source>
</evidence>
<dbReference type="Gene3D" id="3.40.50.1100">
    <property type="match status" value="1"/>
</dbReference>
<protein>
    <submittedName>
        <fullName evidence="5">PALP domain-containing protein</fullName>
    </submittedName>
</protein>
<dbReference type="PANTHER" id="PTHR48078">
    <property type="entry name" value="THREONINE DEHYDRATASE, MITOCHONDRIAL-RELATED"/>
    <property type="match status" value="1"/>
</dbReference>
<proteinExistence type="predicted"/>
<keyword evidence="2" id="KW-0663">Pyridoxal phosphate</keyword>
<evidence type="ECO:0000259" key="4">
    <source>
        <dbReference type="Pfam" id="PF00291"/>
    </source>
</evidence>
<dbReference type="GO" id="GO:0004794">
    <property type="term" value="F:threonine deaminase activity"/>
    <property type="evidence" value="ECO:0007669"/>
    <property type="project" value="TreeGrafter"/>
</dbReference>
<sequence>ALVDDWVLLDEEEIADAMLLMLQKQGKLVEGAAGVALAAVTKLKDRLAGLRVAVIVCGGNVALDTLSQLLQRHKA</sequence>
<comment type="cofactor">
    <cofactor evidence="1">
        <name>pyridoxal 5'-phosphate</name>
        <dbReference type="ChEBI" id="CHEBI:597326"/>
    </cofactor>
</comment>
<dbReference type="AlphaFoldDB" id="A0A699ZP67"/>
<dbReference type="GO" id="GO:0003941">
    <property type="term" value="F:L-serine ammonia-lyase activity"/>
    <property type="evidence" value="ECO:0007669"/>
    <property type="project" value="TreeGrafter"/>
</dbReference>
<keyword evidence="3" id="KW-0456">Lyase</keyword>
<dbReference type="GO" id="GO:0006567">
    <property type="term" value="P:L-threonine catabolic process"/>
    <property type="evidence" value="ECO:0007669"/>
    <property type="project" value="TreeGrafter"/>
</dbReference>